<dbReference type="InterPro" id="IPR051218">
    <property type="entry name" value="Sec_MonoDiacylglyc_Lipase"/>
</dbReference>
<evidence type="ECO:0000313" key="5">
    <source>
        <dbReference type="Proteomes" id="UP001255856"/>
    </source>
</evidence>
<dbReference type="EMBL" id="JASFZW010000006">
    <property type="protein sequence ID" value="KAK2077693.1"/>
    <property type="molecule type" value="Genomic_DNA"/>
</dbReference>
<keyword evidence="2" id="KW-1133">Transmembrane helix</keyword>
<evidence type="ECO:0000256" key="2">
    <source>
        <dbReference type="SAM" id="Phobius"/>
    </source>
</evidence>
<comment type="caution">
    <text evidence="4">The sequence shown here is derived from an EMBL/GenBank/DDBJ whole genome shotgun (WGS) entry which is preliminary data.</text>
</comment>
<dbReference type="PANTHER" id="PTHR45856:SF24">
    <property type="entry name" value="FUNGAL LIPASE-LIKE DOMAIN-CONTAINING PROTEIN"/>
    <property type="match status" value="1"/>
</dbReference>
<evidence type="ECO:0000313" key="4">
    <source>
        <dbReference type="EMBL" id="KAK2077693.1"/>
    </source>
</evidence>
<feature type="transmembrane region" description="Helical" evidence="2">
    <location>
        <begin position="169"/>
        <end position="191"/>
    </location>
</feature>
<keyword evidence="2" id="KW-0472">Membrane</keyword>
<feature type="compositionally biased region" description="Basic residues" evidence="1">
    <location>
        <begin position="684"/>
        <end position="694"/>
    </location>
</feature>
<feature type="transmembrane region" description="Helical" evidence="2">
    <location>
        <begin position="316"/>
        <end position="338"/>
    </location>
</feature>
<dbReference type="PANTHER" id="PTHR45856">
    <property type="entry name" value="ALPHA/BETA-HYDROLASES SUPERFAMILY PROTEIN"/>
    <property type="match status" value="1"/>
</dbReference>
<dbReference type="GO" id="GO:0006629">
    <property type="term" value="P:lipid metabolic process"/>
    <property type="evidence" value="ECO:0007669"/>
    <property type="project" value="InterPro"/>
</dbReference>
<feature type="transmembrane region" description="Helical" evidence="2">
    <location>
        <begin position="359"/>
        <end position="378"/>
    </location>
</feature>
<feature type="transmembrane region" description="Helical" evidence="2">
    <location>
        <begin position="95"/>
        <end position="120"/>
    </location>
</feature>
<gene>
    <name evidence="4" type="ORF">QBZ16_004539</name>
</gene>
<dbReference type="InterPro" id="IPR029058">
    <property type="entry name" value="AB_hydrolase_fold"/>
</dbReference>
<evidence type="ECO:0000259" key="3">
    <source>
        <dbReference type="Pfam" id="PF01764"/>
    </source>
</evidence>
<feature type="domain" description="Fungal lipase-type" evidence="3">
    <location>
        <begin position="529"/>
        <end position="630"/>
    </location>
</feature>
<dbReference type="InterPro" id="IPR002921">
    <property type="entry name" value="Fungal_lipase-type"/>
</dbReference>
<dbReference type="SUPFAM" id="SSF53474">
    <property type="entry name" value="alpha/beta-Hydrolases"/>
    <property type="match status" value="1"/>
</dbReference>
<evidence type="ECO:0000256" key="1">
    <source>
        <dbReference type="SAM" id="MobiDB-lite"/>
    </source>
</evidence>
<feature type="region of interest" description="Disordered" evidence="1">
    <location>
        <begin position="1"/>
        <end position="59"/>
    </location>
</feature>
<dbReference type="Pfam" id="PF01764">
    <property type="entry name" value="Lipase_3"/>
    <property type="match status" value="1"/>
</dbReference>
<dbReference type="AlphaFoldDB" id="A0AAD9IGA2"/>
<reference evidence="4" key="1">
    <citation type="submission" date="2021-01" db="EMBL/GenBank/DDBJ databases">
        <authorList>
            <person name="Eckstrom K.M.E."/>
        </authorList>
    </citation>
    <scope>NUCLEOTIDE SEQUENCE</scope>
    <source>
        <strain evidence="4">UVCC 0001</strain>
    </source>
</reference>
<accession>A0AAD9IGA2</accession>
<feature type="transmembrane region" description="Helical" evidence="2">
    <location>
        <begin position="141"/>
        <end position="163"/>
    </location>
</feature>
<sequence length="929" mass="100910">MPDPVSALEEGVPPPTSADVATKTPSAKVHMDQPPSLARLSSARRGPEGGQAGFGQRHGSSAYNVDREVLLNLEFVSDSMVKGVAGLVNDDVLGWINIVIASVYLASTLSVLVFFCWRISRANASRRHWNRVRRIMVHLQLSKLVLLAVVLVCYVIQGSLWFAQPCRPFAMALRICQLISLSAILFIYLIFIIEAHAAVPLTPGPAAWWQAPLHRLFTGGRALIVPEHARYVLDLPFSVHAGKVLFLWLPGQAFLALTFADSLGAFGEDSLAHCPDDAVCAAPAPGQACDAWLQGTLGDRCVPEATRSLVFISLGFAWLMLMLAFAGLYLTLAYTGLARFRYQEHRAANIAVRSLGHRVVDIAIIFVTCMVCFWYVGINSCASYIATVYGMAPFVIILSEHVLGLAVTYAPMPPKAREVALHIWLQSLAWTEGDKPRLLAERPAIYAKEPMFCFETALKAFYFSELVYYYDGTDKLKIPEELANSTSSPKLSVAVALAFGMLTDHEAIVEPEQDLTCMLGWGEASRTIVLAFRGTASLANVWLDLQVWRRPHPPGMPGHAWSGSLPMAHAGFLACWTKHGFGERVRRRVREIVTADGQAGRGPPWTIHCFGHSLGGALACLCAADLQLMARELAADLDRDASASEAQRAQLANPTPGGADEHARRSLQPGIAVFVYTSGPAGLGRRHRHGRGARAARAPARADSGVSAASTGAPRPLIYTVSSYTYGCPRLGNHALARLYKEWVPDGWDLVHTNDVIARNGKFLRLYKRAAHRVVVSPGGDLIVRPSLAETTVIRGHSSVEAHLLSTYARSLSAILKAQAGSMGDDASRAAIMDLVSKAFVAQVMGTAGVPPGEHASVRKRLYQIQEDQNIVTGDFFDAQDDEQGSSAARAALGLERVSGLLQEPMRILGESGNMLREFFGDWIVSRSA</sequence>
<keyword evidence="5" id="KW-1185">Reference proteome</keyword>
<organism evidence="4 5">
    <name type="scientific">Prototheca wickerhamii</name>
    <dbReference type="NCBI Taxonomy" id="3111"/>
    <lineage>
        <taxon>Eukaryota</taxon>
        <taxon>Viridiplantae</taxon>
        <taxon>Chlorophyta</taxon>
        <taxon>core chlorophytes</taxon>
        <taxon>Trebouxiophyceae</taxon>
        <taxon>Chlorellales</taxon>
        <taxon>Chlorellaceae</taxon>
        <taxon>Prototheca</taxon>
    </lineage>
</organism>
<proteinExistence type="predicted"/>
<dbReference type="Proteomes" id="UP001255856">
    <property type="component" value="Unassembled WGS sequence"/>
</dbReference>
<keyword evidence="2" id="KW-0812">Transmembrane</keyword>
<dbReference type="Gene3D" id="3.40.50.1820">
    <property type="entry name" value="alpha/beta hydrolase"/>
    <property type="match status" value="2"/>
</dbReference>
<name>A0AAD9IGA2_PROWI</name>
<feature type="region of interest" description="Disordered" evidence="1">
    <location>
        <begin position="684"/>
        <end position="710"/>
    </location>
</feature>
<feature type="transmembrane region" description="Helical" evidence="2">
    <location>
        <begin position="384"/>
        <end position="407"/>
    </location>
</feature>
<protein>
    <recommendedName>
        <fullName evidence="3">Fungal lipase-type domain-containing protein</fullName>
    </recommendedName>
</protein>